<sequence length="166" mass="18539">MNPKISDFGLARTFGGDETEGNTKRVVGTYGYMAPEYATDGLFSVKSDVFSFGILMLEIVSGSKNRGFYHLDDNHNLIGHAWKLWNEGKQLELIDSVLGDQSCNLSEAIRCIHISLLCVQQYPEDRPNMSSVVVMLGSENELPQPKQPGFLMDRKSQGPDSFFRKA</sequence>
<proteinExistence type="predicted"/>
<comment type="caution">
    <text evidence="1">The sequence shown here is derived from an EMBL/GenBank/DDBJ whole genome shotgun (WGS) entry which is preliminary data.</text>
</comment>
<protein>
    <submittedName>
        <fullName evidence="1">Uncharacterized protein</fullName>
    </submittedName>
</protein>
<gene>
    <name evidence="1" type="ORF">Patl1_04477</name>
</gene>
<dbReference type="Proteomes" id="UP001164250">
    <property type="component" value="Chromosome 3"/>
</dbReference>
<name>A0ACC1BQ52_9ROSI</name>
<dbReference type="EMBL" id="CM047899">
    <property type="protein sequence ID" value="KAJ0101131.1"/>
    <property type="molecule type" value="Genomic_DNA"/>
</dbReference>
<accession>A0ACC1BQ52</accession>
<keyword evidence="2" id="KW-1185">Reference proteome</keyword>
<evidence type="ECO:0000313" key="2">
    <source>
        <dbReference type="Proteomes" id="UP001164250"/>
    </source>
</evidence>
<organism evidence="1 2">
    <name type="scientific">Pistacia atlantica</name>
    <dbReference type="NCBI Taxonomy" id="434234"/>
    <lineage>
        <taxon>Eukaryota</taxon>
        <taxon>Viridiplantae</taxon>
        <taxon>Streptophyta</taxon>
        <taxon>Embryophyta</taxon>
        <taxon>Tracheophyta</taxon>
        <taxon>Spermatophyta</taxon>
        <taxon>Magnoliopsida</taxon>
        <taxon>eudicotyledons</taxon>
        <taxon>Gunneridae</taxon>
        <taxon>Pentapetalae</taxon>
        <taxon>rosids</taxon>
        <taxon>malvids</taxon>
        <taxon>Sapindales</taxon>
        <taxon>Anacardiaceae</taxon>
        <taxon>Pistacia</taxon>
    </lineage>
</organism>
<reference evidence="2" key="1">
    <citation type="journal article" date="2023" name="G3 (Bethesda)">
        <title>Genome assembly and association tests identify interacting loci associated with vigor, precocity, and sex in interspecific pistachio rootstocks.</title>
        <authorList>
            <person name="Palmer W."/>
            <person name="Jacygrad E."/>
            <person name="Sagayaradj S."/>
            <person name="Cavanaugh K."/>
            <person name="Han R."/>
            <person name="Bertier L."/>
            <person name="Beede B."/>
            <person name="Kafkas S."/>
            <person name="Golino D."/>
            <person name="Preece J."/>
            <person name="Michelmore R."/>
        </authorList>
    </citation>
    <scope>NUCLEOTIDE SEQUENCE [LARGE SCALE GENOMIC DNA]</scope>
</reference>
<evidence type="ECO:0000313" key="1">
    <source>
        <dbReference type="EMBL" id="KAJ0101131.1"/>
    </source>
</evidence>